<protein>
    <recommendedName>
        <fullName evidence="3">N-acetyltransferase domain-containing protein</fullName>
    </recommendedName>
</protein>
<dbReference type="InterPro" id="IPR000182">
    <property type="entry name" value="GNAT_dom"/>
</dbReference>
<reference evidence="4" key="1">
    <citation type="submission" date="2021-03" db="EMBL/GenBank/DDBJ databases">
        <title>Revisited historic fungal species revealed as producer of novel bioactive compounds through whole genome sequencing and comparative genomics.</title>
        <authorList>
            <person name="Vignolle G.A."/>
            <person name="Hochenegger N."/>
            <person name="Mach R.L."/>
            <person name="Mach-Aigner A.R."/>
            <person name="Javad Rahimi M."/>
            <person name="Salim K.A."/>
            <person name="Chan C.M."/>
            <person name="Lim L.B.L."/>
            <person name="Cai F."/>
            <person name="Druzhinina I.S."/>
            <person name="U'Ren J.M."/>
            <person name="Derntl C."/>
        </authorList>
    </citation>
    <scope>NUCLEOTIDE SEQUENCE</scope>
    <source>
        <strain evidence="4">TUCIM 5799</strain>
    </source>
</reference>
<name>A0A9P9WXY6_9PEZI</name>
<dbReference type="Proteomes" id="UP000829685">
    <property type="component" value="Unassembled WGS sequence"/>
</dbReference>
<keyword evidence="2" id="KW-0012">Acyltransferase</keyword>
<sequence>MSSTTIRPVTKEDEAKWREYWAAYNEFYKRTISEEVTATTFSRFLDDNVQMFCAVAEDESSRQIIGFATWFPHMSTSKINGVVYLNDLFVDPNIRSKGVGGKLIDHVYDHAKNVLGAESVYWLTQHFNHRAQLLYVKKATKSDFVHYSKNL</sequence>
<evidence type="ECO:0000256" key="2">
    <source>
        <dbReference type="ARBA" id="ARBA00023315"/>
    </source>
</evidence>
<organism evidence="4 5">
    <name type="scientific">Neoarthrinium moseri</name>
    <dbReference type="NCBI Taxonomy" id="1658444"/>
    <lineage>
        <taxon>Eukaryota</taxon>
        <taxon>Fungi</taxon>
        <taxon>Dikarya</taxon>
        <taxon>Ascomycota</taxon>
        <taxon>Pezizomycotina</taxon>
        <taxon>Sordariomycetes</taxon>
        <taxon>Xylariomycetidae</taxon>
        <taxon>Amphisphaeriales</taxon>
        <taxon>Apiosporaceae</taxon>
        <taxon>Neoarthrinium</taxon>
    </lineage>
</organism>
<evidence type="ECO:0000313" key="5">
    <source>
        <dbReference type="Proteomes" id="UP000829685"/>
    </source>
</evidence>
<dbReference type="PROSITE" id="PS51186">
    <property type="entry name" value="GNAT"/>
    <property type="match status" value="1"/>
</dbReference>
<dbReference type="PANTHER" id="PTHR10545:SF29">
    <property type="entry name" value="GH14572P-RELATED"/>
    <property type="match status" value="1"/>
</dbReference>
<evidence type="ECO:0000256" key="1">
    <source>
        <dbReference type="ARBA" id="ARBA00022679"/>
    </source>
</evidence>
<dbReference type="SUPFAM" id="SSF55729">
    <property type="entry name" value="Acyl-CoA N-acyltransferases (Nat)"/>
    <property type="match status" value="1"/>
</dbReference>
<dbReference type="Gene3D" id="3.40.630.30">
    <property type="match status" value="1"/>
</dbReference>
<gene>
    <name evidence="4" type="ORF">JX265_000102</name>
</gene>
<dbReference type="InterPro" id="IPR016181">
    <property type="entry name" value="Acyl_CoA_acyltransferase"/>
</dbReference>
<feature type="domain" description="N-acetyltransferase" evidence="3">
    <location>
        <begin position="4"/>
        <end position="151"/>
    </location>
</feature>
<dbReference type="EMBL" id="JAFIMR010000001">
    <property type="protein sequence ID" value="KAI1881276.1"/>
    <property type="molecule type" value="Genomic_DNA"/>
</dbReference>
<evidence type="ECO:0000313" key="4">
    <source>
        <dbReference type="EMBL" id="KAI1881276.1"/>
    </source>
</evidence>
<dbReference type="PANTHER" id="PTHR10545">
    <property type="entry name" value="DIAMINE N-ACETYLTRANSFERASE"/>
    <property type="match status" value="1"/>
</dbReference>
<dbReference type="InterPro" id="IPR051016">
    <property type="entry name" value="Diverse_Substrate_AcTransf"/>
</dbReference>
<dbReference type="CDD" id="cd04301">
    <property type="entry name" value="NAT_SF"/>
    <property type="match status" value="1"/>
</dbReference>
<dbReference type="AlphaFoldDB" id="A0A9P9WXY6"/>
<dbReference type="GO" id="GO:0008080">
    <property type="term" value="F:N-acetyltransferase activity"/>
    <property type="evidence" value="ECO:0007669"/>
    <property type="project" value="TreeGrafter"/>
</dbReference>
<keyword evidence="1" id="KW-0808">Transferase</keyword>
<accession>A0A9P9WXY6</accession>
<dbReference type="GO" id="GO:0005737">
    <property type="term" value="C:cytoplasm"/>
    <property type="evidence" value="ECO:0007669"/>
    <property type="project" value="TreeGrafter"/>
</dbReference>
<keyword evidence="5" id="KW-1185">Reference proteome</keyword>
<evidence type="ECO:0000259" key="3">
    <source>
        <dbReference type="PROSITE" id="PS51186"/>
    </source>
</evidence>
<proteinExistence type="predicted"/>
<dbReference type="Pfam" id="PF00583">
    <property type="entry name" value="Acetyltransf_1"/>
    <property type="match status" value="1"/>
</dbReference>
<comment type="caution">
    <text evidence="4">The sequence shown here is derived from an EMBL/GenBank/DDBJ whole genome shotgun (WGS) entry which is preliminary data.</text>
</comment>